<evidence type="ECO:0000313" key="12">
    <source>
        <dbReference type="EMBL" id="KAK0533429.1"/>
    </source>
</evidence>
<evidence type="ECO:0000256" key="3">
    <source>
        <dbReference type="ARBA" id="ARBA00018067"/>
    </source>
</evidence>
<evidence type="ECO:0000256" key="11">
    <source>
        <dbReference type="SAM" id="MobiDB-lite"/>
    </source>
</evidence>
<feature type="compositionally biased region" description="Low complexity" evidence="11">
    <location>
        <begin position="213"/>
        <end position="222"/>
    </location>
</feature>
<feature type="compositionally biased region" description="Basic and acidic residues" evidence="11">
    <location>
        <begin position="96"/>
        <end position="114"/>
    </location>
</feature>
<evidence type="ECO:0000256" key="4">
    <source>
        <dbReference type="ARBA" id="ARBA00022448"/>
    </source>
</evidence>
<dbReference type="GO" id="GO:0019776">
    <property type="term" value="F:Atg8-family ligase activity"/>
    <property type="evidence" value="ECO:0007669"/>
    <property type="project" value="TreeGrafter"/>
</dbReference>
<evidence type="ECO:0000256" key="9">
    <source>
        <dbReference type="ARBA" id="ARBA00032144"/>
    </source>
</evidence>
<feature type="compositionally biased region" description="Low complexity" evidence="11">
    <location>
        <begin position="383"/>
        <end position="404"/>
    </location>
</feature>
<organism evidence="12 13">
    <name type="scientific">Tilletia horrida</name>
    <dbReference type="NCBI Taxonomy" id="155126"/>
    <lineage>
        <taxon>Eukaryota</taxon>
        <taxon>Fungi</taxon>
        <taxon>Dikarya</taxon>
        <taxon>Basidiomycota</taxon>
        <taxon>Ustilaginomycotina</taxon>
        <taxon>Exobasidiomycetes</taxon>
        <taxon>Tilletiales</taxon>
        <taxon>Tilletiaceae</taxon>
        <taxon>Tilletia</taxon>
    </lineage>
</organism>
<keyword evidence="4" id="KW-0813">Transport</keyword>
<evidence type="ECO:0000256" key="7">
    <source>
        <dbReference type="ARBA" id="ARBA00022927"/>
    </source>
</evidence>
<dbReference type="GO" id="GO:0000422">
    <property type="term" value="P:autophagy of mitochondrion"/>
    <property type="evidence" value="ECO:0007669"/>
    <property type="project" value="TreeGrafter"/>
</dbReference>
<evidence type="ECO:0000256" key="5">
    <source>
        <dbReference type="ARBA" id="ARBA00022490"/>
    </source>
</evidence>
<evidence type="ECO:0000313" key="13">
    <source>
        <dbReference type="Proteomes" id="UP001176521"/>
    </source>
</evidence>
<dbReference type="PANTHER" id="PTHR12866">
    <property type="entry name" value="UBIQUITIN-LIKE-CONJUGATING ENZYME ATG3"/>
    <property type="match status" value="1"/>
</dbReference>
<keyword evidence="6" id="KW-0833">Ubl conjugation pathway</keyword>
<proteinExistence type="inferred from homology"/>
<comment type="subcellular location">
    <subcellularLocation>
        <location evidence="1">Cytoplasm</location>
    </subcellularLocation>
</comment>
<dbReference type="GO" id="GO:0015031">
    <property type="term" value="P:protein transport"/>
    <property type="evidence" value="ECO:0007669"/>
    <property type="project" value="UniProtKB-KW"/>
</dbReference>
<dbReference type="GO" id="GO:0005829">
    <property type="term" value="C:cytosol"/>
    <property type="evidence" value="ECO:0007669"/>
    <property type="project" value="TreeGrafter"/>
</dbReference>
<name>A0AAN6GCM4_9BASI</name>
<dbReference type="EMBL" id="JAPDMQ010000137">
    <property type="protein sequence ID" value="KAK0533429.1"/>
    <property type="molecule type" value="Genomic_DNA"/>
</dbReference>
<sequence length="449" mass="46721">MNAIQTHFWAVRDYLAPVLRESKFKEHGRITPEEFVIAGDFLSYKFPTWSWSAGEASKTRDFLPADKQYLISRGVPCLRRVSQMESAALGKAGPGGDKEGEHIIDFGDGGKDDEGWLATHYDSSNSKPEEREIADIPDSEPAGADALSPAQEDAIASRVAGISVGGTSAPAAAAAPTVPAAAGDDEIGDIPDMDDEDDLAGMGGGVEEEEDAATAPQPAAAAPAASAASGSAAAGAGAAPVSDNLLSVRTYDCLITYDKFYQTPRMWLVGYDEHGAPLKPAQIFEDVSSDYAQKTVTIEPFPHAANMSTASVHPCRHASVMKKIIERMNASVVEEQRKAKAAAGGGDASGTAEKGKKKKTWASLGSAVRKVTGGSSSNKDNVGSGTSGSSTPAGAPPVEGGAAADVSVEDGDDLEGIRVDHYMVIFLKFMSSVLPAVELDATSGWAVSK</sequence>
<feature type="compositionally biased region" description="Acidic residues" evidence="11">
    <location>
        <begin position="183"/>
        <end position="199"/>
    </location>
</feature>
<dbReference type="Proteomes" id="UP001176521">
    <property type="component" value="Unassembled WGS sequence"/>
</dbReference>
<evidence type="ECO:0000256" key="1">
    <source>
        <dbReference type="ARBA" id="ARBA00004496"/>
    </source>
</evidence>
<keyword evidence="13" id="KW-1185">Reference proteome</keyword>
<feature type="region of interest" description="Disordered" evidence="11">
    <location>
        <begin position="336"/>
        <end position="406"/>
    </location>
</feature>
<feature type="compositionally biased region" description="Low complexity" evidence="11">
    <location>
        <begin position="169"/>
        <end position="182"/>
    </location>
</feature>
<evidence type="ECO:0000256" key="6">
    <source>
        <dbReference type="ARBA" id="ARBA00022786"/>
    </source>
</evidence>
<comment type="caution">
    <text evidence="12">The sequence shown here is derived from an EMBL/GenBank/DDBJ whole genome shotgun (WGS) entry which is preliminary data.</text>
</comment>
<comment type="similarity">
    <text evidence="2">Belongs to the ATG3 family.</text>
</comment>
<dbReference type="AlphaFoldDB" id="A0AAN6GCM4"/>
<protein>
    <recommendedName>
        <fullName evidence="3">Autophagy-related protein 3</fullName>
    </recommendedName>
    <alternativeName>
        <fullName evidence="9 10">Autophagy-related E2-like conjugation enzyme ATG3</fullName>
    </alternativeName>
</protein>
<reference evidence="12" key="1">
    <citation type="journal article" date="2023" name="PhytoFront">
        <title>Draft Genome Resources of Seven Strains of Tilletia horrida, Causal Agent of Kernel Smut of Rice.</title>
        <authorList>
            <person name="Khanal S."/>
            <person name="Antony Babu S."/>
            <person name="Zhou X.G."/>
        </authorList>
    </citation>
    <scope>NUCLEOTIDE SEQUENCE</scope>
    <source>
        <strain evidence="12">TX3</strain>
    </source>
</reference>
<dbReference type="PANTHER" id="PTHR12866:SF2">
    <property type="entry name" value="UBIQUITIN-LIKE-CONJUGATING ENZYME ATG3"/>
    <property type="match status" value="1"/>
</dbReference>
<keyword evidence="5" id="KW-0963">Cytoplasm</keyword>
<evidence type="ECO:0000256" key="10">
    <source>
        <dbReference type="ARBA" id="ARBA00033139"/>
    </source>
</evidence>
<dbReference type="GO" id="GO:0000045">
    <property type="term" value="P:autophagosome assembly"/>
    <property type="evidence" value="ECO:0007669"/>
    <property type="project" value="TreeGrafter"/>
</dbReference>
<keyword evidence="8" id="KW-0072">Autophagy</keyword>
<keyword evidence="7" id="KW-0653">Protein transport</keyword>
<dbReference type="GO" id="GO:0044804">
    <property type="term" value="P:nucleophagy"/>
    <property type="evidence" value="ECO:0007669"/>
    <property type="project" value="TreeGrafter"/>
</dbReference>
<evidence type="ECO:0000256" key="2">
    <source>
        <dbReference type="ARBA" id="ARBA00007683"/>
    </source>
</evidence>
<dbReference type="InterPro" id="IPR007135">
    <property type="entry name" value="Atg3/Atg10"/>
</dbReference>
<accession>A0AAN6GCM4</accession>
<evidence type="ECO:0000256" key="8">
    <source>
        <dbReference type="ARBA" id="ARBA00023006"/>
    </source>
</evidence>
<dbReference type="Pfam" id="PF03987">
    <property type="entry name" value="Autophagy_act_C"/>
    <property type="match status" value="1"/>
</dbReference>
<gene>
    <name evidence="12" type="primary">ATG3</name>
    <name evidence="12" type="ORF">OC842_002970</name>
</gene>
<dbReference type="GO" id="GO:0000407">
    <property type="term" value="C:phagophore assembly site"/>
    <property type="evidence" value="ECO:0007669"/>
    <property type="project" value="TreeGrafter"/>
</dbReference>
<dbReference type="GO" id="GO:0061723">
    <property type="term" value="P:glycophagy"/>
    <property type="evidence" value="ECO:0007669"/>
    <property type="project" value="TreeGrafter"/>
</dbReference>
<feature type="region of interest" description="Disordered" evidence="11">
    <location>
        <begin position="169"/>
        <end position="222"/>
    </location>
</feature>
<feature type="region of interest" description="Disordered" evidence="11">
    <location>
        <begin position="89"/>
        <end position="152"/>
    </location>
</feature>